<keyword evidence="1" id="KW-0472">Membrane</keyword>
<reference evidence="3" key="1">
    <citation type="submission" date="2022-11" db="UniProtKB">
        <authorList>
            <consortium name="WormBaseParasite"/>
        </authorList>
    </citation>
    <scope>IDENTIFICATION</scope>
</reference>
<dbReference type="AlphaFoldDB" id="A0A914UJD2"/>
<feature type="transmembrane region" description="Helical" evidence="1">
    <location>
        <begin position="111"/>
        <end position="129"/>
    </location>
</feature>
<protein>
    <submittedName>
        <fullName evidence="3">Uncharacterized protein</fullName>
    </submittedName>
</protein>
<evidence type="ECO:0000313" key="2">
    <source>
        <dbReference type="Proteomes" id="UP000887566"/>
    </source>
</evidence>
<sequence>MNSLIYSLATALCRIATSLVYVRLHRYLVVHESVVARAQFRRRSKSERVFLPEKNEKEIDKSARMGIMKMISLTTMVPAASADPRHHSSSINLSQLLDNNERLDSRALIKLIKLATLIPLATEALVLLLKIPLAMCRSDQFPSIPVLRVFSLLLFVPPICNPLLCVIILRPFRQEFERRVWPSHFRFSSNKVSVQKNL</sequence>
<feature type="transmembrane region" description="Helical" evidence="1">
    <location>
        <begin position="149"/>
        <end position="169"/>
    </location>
</feature>
<evidence type="ECO:0000313" key="3">
    <source>
        <dbReference type="WBParaSite" id="PSAMB.scaffold1036size36860.g10639.t1"/>
    </source>
</evidence>
<keyword evidence="1" id="KW-0812">Transmembrane</keyword>
<evidence type="ECO:0000256" key="1">
    <source>
        <dbReference type="SAM" id="Phobius"/>
    </source>
</evidence>
<name>A0A914UJD2_9BILA</name>
<proteinExistence type="predicted"/>
<dbReference type="WBParaSite" id="PSAMB.scaffold1036size36860.g10639.t1">
    <property type="protein sequence ID" value="PSAMB.scaffold1036size36860.g10639.t1"/>
    <property type="gene ID" value="PSAMB.scaffold1036size36860.g10639"/>
</dbReference>
<dbReference type="Proteomes" id="UP000887566">
    <property type="component" value="Unplaced"/>
</dbReference>
<accession>A0A914UJD2</accession>
<keyword evidence="1" id="KW-1133">Transmembrane helix</keyword>
<keyword evidence="2" id="KW-1185">Reference proteome</keyword>
<organism evidence="2 3">
    <name type="scientific">Plectus sambesii</name>
    <dbReference type="NCBI Taxonomy" id="2011161"/>
    <lineage>
        <taxon>Eukaryota</taxon>
        <taxon>Metazoa</taxon>
        <taxon>Ecdysozoa</taxon>
        <taxon>Nematoda</taxon>
        <taxon>Chromadorea</taxon>
        <taxon>Plectida</taxon>
        <taxon>Plectina</taxon>
        <taxon>Plectoidea</taxon>
        <taxon>Plectidae</taxon>
        <taxon>Plectus</taxon>
    </lineage>
</organism>